<organism evidence="2">
    <name type="scientific">uncultured bacterium contig00037</name>
    <dbReference type="NCBI Taxonomy" id="1181525"/>
    <lineage>
        <taxon>Bacteria</taxon>
        <taxon>environmental samples</taxon>
    </lineage>
</organism>
<sequence length="61" mass="6932">MASSFSTIEQDPPEKGFTGLVHSFPQMSQKKLNEKPFPVEWSTVNLVSVLCIIILFFIEMN</sequence>
<protein>
    <submittedName>
        <fullName evidence="2">Uncharacterized protein</fullName>
    </submittedName>
</protein>
<evidence type="ECO:0000313" key="2">
    <source>
        <dbReference type="EMBL" id="AGS51733.1"/>
    </source>
</evidence>
<dbReference type="EMBL" id="JQ844169">
    <property type="protein sequence ID" value="AGS51733.1"/>
    <property type="molecule type" value="Genomic_DNA"/>
</dbReference>
<reference evidence="2" key="1">
    <citation type="submission" date="2012-03" db="EMBL/GenBank/DDBJ databases">
        <title>Functional metagenomics reveals considerable lignocellulase gene clusters in the gut microbiome of a wood-feeding higher termite.</title>
        <authorList>
            <person name="Liu N."/>
        </authorList>
    </citation>
    <scope>NUCLEOTIDE SEQUENCE</scope>
</reference>
<keyword evidence="1" id="KW-0812">Transmembrane</keyword>
<accession>A0A806KFD9</accession>
<evidence type="ECO:0000256" key="1">
    <source>
        <dbReference type="SAM" id="Phobius"/>
    </source>
</evidence>
<feature type="transmembrane region" description="Helical" evidence="1">
    <location>
        <begin position="41"/>
        <end position="58"/>
    </location>
</feature>
<keyword evidence="1" id="KW-0472">Membrane</keyword>
<name>A0A806KFD9_9BACT</name>
<keyword evidence="1" id="KW-1133">Transmembrane helix</keyword>
<proteinExistence type="predicted"/>
<dbReference type="AlphaFoldDB" id="A0A806KFD9"/>